<name>A0A9W6TZ83_9STRA</name>
<sequence>MVRRNAEHQRITTQHMSTDEMVADVMTKALGVVKFRAAMKVLPQLGDTNQADEFSAAAPAAAAVRRN</sequence>
<keyword evidence="2" id="KW-1185">Reference proteome</keyword>
<gene>
    <name evidence="1" type="ORF">Pfra01_000343700</name>
</gene>
<accession>A0A9W6TZ83</accession>
<organism evidence="1 2">
    <name type="scientific">Phytophthora fragariaefolia</name>
    <dbReference type="NCBI Taxonomy" id="1490495"/>
    <lineage>
        <taxon>Eukaryota</taxon>
        <taxon>Sar</taxon>
        <taxon>Stramenopiles</taxon>
        <taxon>Oomycota</taxon>
        <taxon>Peronosporomycetes</taxon>
        <taxon>Peronosporales</taxon>
        <taxon>Peronosporaceae</taxon>
        <taxon>Phytophthora</taxon>
    </lineage>
</organism>
<evidence type="ECO:0000313" key="2">
    <source>
        <dbReference type="Proteomes" id="UP001165121"/>
    </source>
</evidence>
<reference evidence="1" key="1">
    <citation type="submission" date="2023-04" db="EMBL/GenBank/DDBJ databases">
        <title>Phytophthora fragariaefolia NBRC 109709.</title>
        <authorList>
            <person name="Ichikawa N."/>
            <person name="Sato H."/>
            <person name="Tonouchi N."/>
        </authorList>
    </citation>
    <scope>NUCLEOTIDE SEQUENCE</scope>
    <source>
        <strain evidence="1">NBRC 109709</strain>
    </source>
</reference>
<proteinExistence type="predicted"/>
<dbReference type="Proteomes" id="UP001165121">
    <property type="component" value="Unassembled WGS sequence"/>
</dbReference>
<dbReference type="EMBL" id="BSXT01000263">
    <property type="protein sequence ID" value="GMF22799.1"/>
    <property type="molecule type" value="Genomic_DNA"/>
</dbReference>
<dbReference type="AlphaFoldDB" id="A0A9W6TZ83"/>
<protein>
    <submittedName>
        <fullName evidence="1">Unnamed protein product</fullName>
    </submittedName>
</protein>
<evidence type="ECO:0000313" key="1">
    <source>
        <dbReference type="EMBL" id="GMF22799.1"/>
    </source>
</evidence>
<comment type="caution">
    <text evidence="1">The sequence shown here is derived from an EMBL/GenBank/DDBJ whole genome shotgun (WGS) entry which is preliminary data.</text>
</comment>